<proteinExistence type="predicted"/>
<organism evidence="2 3">
    <name type="scientific">Marinoscillum luteum</name>
    <dbReference type="NCBI Taxonomy" id="861051"/>
    <lineage>
        <taxon>Bacteria</taxon>
        <taxon>Pseudomonadati</taxon>
        <taxon>Bacteroidota</taxon>
        <taxon>Cytophagia</taxon>
        <taxon>Cytophagales</taxon>
        <taxon>Reichenbachiellaceae</taxon>
        <taxon>Marinoscillum</taxon>
    </lineage>
</organism>
<reference evidence="2 3" key="1">
    <citation type="journal article" date="2013" name="Int. J. Syst. Evol. Microbiol.">
        <title>Marinoscillum luteum sp. nov., isolated from marine sediment.</title>
        <authorList>
            <person name="Cha I.T."/>
            <person name="Park S.J."/>
            <person name="Kim S.J."/>
            <person name="Kim J.G."/>
            <person name="Jung M.Y."/>
            <person name="Shin K.S."/>
            <person name="Kwon K.K."/>
            <person name="Yang S.H."/>
            <person name="Seo Y.S."/>
            <person name="Rhee S.K."/>
        </authorList>
    </citation>
    <scope>NUCLEOTIDE SEQUENCE [LARGE SCALE GENOMIC DNA]</scope>
    <source>
        <strain evidence="2 3">KCTC 23939</strain>
    </source>
</reference>
<keyword evidence="3" id="KW-1185">Reference proteome</keyword>
<evidence type="ECO:0000313" key="2">
    <source>
        <dbReference type="EMBL" id="MFH6984447.1"/>
    </source>
</evidence>
<comment type="caution">
    <text evidence="2">The sequence shown here is derived from an EMBL/GenBank/DDBJ whole genome shotgun (WGS) entry which is preliminary data.</text>
</comment>
<accession>A0ABW7NAD2</accession>
<keyword evidence="1" id="KW-0732">Signal</keyword>
<dbReference type="RefSeq" id="WP_395417789.1">
    <property type="nucleotide sequence ID" value="NZ_JBIPKE010000017.1"/>
</dbReference>
<dbReference type="Pfam" id="PF05960">
    <property type="entry name" value="DUF885"/>
    <property type="match status" value="1"/>
</dbReference>
<evidence type="ECO:0000256" key="1">
    <source>
        <dbReference type="SAM" id="SignalP"/>
    </source>
</evidence>
<gene>
    <name evidence="2" type="ORF">ACHKAR_13420</name>
</gene>
<feature type="signal peptide" evidence="1">
    <location>
        <begin position="1"/>
        <end position="24"/>
    </location>
</feature>
<name>A0ABW7NAD2_9BACT</name>
<protein>
    <submittedName>
        <fullName evidence="2">DUF885 domain-containing protein</fullName>
    </submittedName>
</protein>
<dbReference type="PANTHER" id="PTHR33361:SF16">
    <property type="entry name" value="DUF885 DOMAIN-CONTAINING PROTEIN"/>
    <property type="match status" value="1"/>
</dbReference>
<dbReference type="Proteomes" id="UP001610063">
    <property type="component" value="Unassembled WGS sequence"/>
</dbReference>
<dbReference type="EMBL" id="JBIPKE010000017">
    <property type="protein sequence ID" value="MFH6984447.1"/>
    <property type="molecule type" value="Genomic_DNA"/>
</dbReference>
<evidence type="ECO:0000313" key="3">
    <source>
        <dbReference type="Proteomes" id="UP001610063"/>
    </source>
</evidence>
<dbReference type="InterPro" id="IPR010281">
    <property type="entry name" value="DUF885"/>
</dbReference>
<dbReference type="PANTHER" id="PTHR33361">
    <property type="entry name" value="GLR0591 PROTEIN"/>
    <property type="match status" value="1"/>
</dbReference>
<feature type="chain" id="PRO_5046598871" evidence="1">
    <location>
        <begin position="25"/>
        <end position="608"/>
    </location>
</feature>
<sequence length="608" mass="69242">MKIILRNTPLLLLLVTMWACSPQAEKIYTSEEIAAESEKALTFFDQAFDEMVDRYPVYQSYLGIKKDYGKWDDISDEMEQKEMEFTKANLQYLLDSINYDALDYQSKLSYDLFKMDAENSIADFKYRQYNYPVHQMRGTHTMVASMLINIHSIADSSDAAAYVARLNGVDQLFDQLIVNLKTREDLGIIPPKFVYPRVLEACANIISGAPIDKSAEQNAIYADFSGKVESIELDAEAKKVLLAGAEDALINTVKPAYEKLIAFLQEQETRATSDDGAWKFPNGEAFYNNALQRTTTTKLTSAEIHEIGLKEVARIHGEMREIMKQVNFEGELQDFFEFLKTDAQFYYPDTDEGKVAYIDSATTIIDNMRQQLDNLFLTKPKADITVKRVEAFREESAGKAFYQAPAPDGSRPGTYYANLSSTKNMPKYEMEALAYHEGIPGHHMDRSISQELTGIPKFRKYGGYTAYVEGWGLYCEYIPKEMGMYANPYSDYGRLAMELWRACRLVVDTGIHSKKWTRDEGIAYYQTNTSGSERECVRMVERHIVMPSQATAYKIGMLKILELREKAQTEMGDAFDLREFHDVVLTSGAVPLNVLEDLVDRYIASKAI</sequence>